<evidence type="ECO:0000313" key="1">
    <source>
        <dbReference type="EMBL" id="MBK6088008.1"/>
    </source>
</evidence>
<keyword evidence="2" id="KW-1185">Reference proteome</keyword>
<dbReference type="PANTHER" id="PTHR46658:SF1">
    <property type="entry name" value="CYS OR MET METABOLISM PYRIDOXAL-PHOSPHATE-DEPENDENT ENZYME"/>
    <property type="match status" value="1"/>
</dbReference>
<dbReference type="Pfam" id="PF06838">
    <property type="entry name" value="Met_gamma_lyase"/>
    <property type="match status" value="1"/>
</dbReference>
<name>A0A934U045_9FIRM</name>
<dbReference type="RefSeq" id="WP_186832987.1">
    <property type="nucleotide sequence ID" value="NZ_JAEQMG010000048.1"/>
</dbReference>
<dbReference type="EMBL" id="JAEQMG010000048">
    <property type="protein sequence ID" value="MBK6088008.1"/>
    <property type="molecule type" value="Genomic_DNA"/>
</dbReference>
<dbReference type="InterPro" id="IPR009651">
    <property type="entry name" value="Met_g_lyase_put"/>
</dbReference>
<dbReference type="SUPFAM" id="SSF53383">
    <property type="entry name" value="PLP-dependent transferases"/>
    <property type="match status" value="1"/>
</dbReference>
<dbReference type="Proteomes" id="UP000633365">
    <property type="component" value="Unassembled WGS sequence"/>
</dbReference>
<dbReference type="Gene3D" id="3.40.640.10">
    <property type="entry name" value="Type I PLP-dependent aspartate aminotransferase-like (Major domain)"/>
    <property type="match status" value="1"/>
</dbReference>
<dbReference type="PANTHER" id="PTHR46658">
    <property type="entry name" value="CYS OR MET METABOLISM PYRIDOXAL-PHOSPHATE-DEPENDENT ENZYME"/>
    <property type="match status" value="1"/>
</dbReference>
<accession>A0A934U045</accession>
<dbReference type="AlphaFoldDB" id="A0A934U045"/>
<organism evidence="1 2">
    <name type="scientific">Ruminococcus difficilis</name>
    <dbReference type="NCBI Taxonomy" id="2763069"/>
    <lineage>
        <taxon>Bacteria</taxon>
        <taxon>Bacillati</taxon>
        <taxon>Bacillota</taxon>
        <taxon>Clostridia</taxon>
        <taxon>Eubacteriales</taxon>
        <taxon>Oscillospiraceae</taxon>
        <taxon>Ruminococcus</taxon>
    </lineage>
</organism>
<dbReference type="InterPro" id="IPR015424">
    <property type="entry name" value="PyrdxlP-dep_Trfase"/>
</dbReference>
<sequence>MKNLFEINEKIRSAADKAMELCRAHFEEIERIKEYNQQKMLKAFQEYHVSEAMFAGSTGYGYDDRGRDTLDKIYAYVFDAEDALARQHFLSGTHTLTVALFGVLRPGDEMLSVTGTPYDTIQPVIGITECSGSLVDFGVRYSEVDLLSDGTVDLEGVKKAVAEKKPKMVYIQRSKGYAQRPSLRNKEIKAICDIVKPLSPDTVIMLDNCYGEFTEVESPITVGVDLMAGSMIKNAGGGIAPTGGYIAGRADLVELCAYRLSTPGTGRELGCTLGTLREMYLGAYHAPVATAEAIKTAVFASALFEVLGYDVEPNYRQRRGDIIDVITLGTPEKLCAFCRGIQSGSPIDSFVTPQPSPMPGYDSDVIMAAGAFTLGSSIEISADGPLREPYAVYLQGGISFATAKISVMLAAQEVEKVQ</sequence>
<dbReference type="Gene3D" id="3.90.1150.60">
    <property type="entry name" value="Methioning gamme-lyase, C-terminal domain"/>
    <property type="match status" value="1"/>
</dbReference>
<protein>
    <submittedName>
        <fullName evidence="1">Methionine gamma-lyase family protein</fullName>
    </submittedName>
</protein>
<gene>
    <name evidence="1" type="ORF">JKK62_04970</name>
</gene>
<reference evidence="1" key="1">
    <citation type="submission" date="2021-01" db="EMBL/GenBank/DDBJ databases">
        <title>Genome public.</title>
        <authorList>
            <person name="Liu C."/>
            <person name="Sun Q."/>
        </authorList>
    </citation>
    <scope>NUCLEOTIDE SEQUENCE</scope>
    <source>
        <strain evidence="1">M6</strain>
    </source>
</reference>
<comment type="caution">
    <text evidence="1">The sequence shown here is derived from an EMBL/GenBank/DDBJ whole genome shotgun (WGS) entry which is preliminary data.</text>
</comment>
<evidence type="ECO:0000313" key="2">
    <source>
        <dbReference type="Proteomes" id="UP000633365"/>
    </source>
</evidence>
<dbReference type="InterPro" id="IPR015421">
    <property type="entry name" value="PyrdxlP-dep_Trfase_major"/>
</dbReference>
<proteinExistence type="predicted"/>